<evidence type="ECO:0000256" key="5">
    <source>
        <dbReference type="ARBA" id="ARBA00022824"/>
    </source>
</evidence>
<evidence type="ECO:0000256" key="2">
    <source>
        <dbReference type="ARBA" id="ARBA00007891"/>
    </source>
</evidence>
<accession>A0ABR2X0E1</accession>
<evidence type="ECO:0000313" key="13">
    <source>
        <dbReference type="Proteomes" id="UP001479436"/>
    </source>
</evidence>
<evidence type="ECO:0000256" key="3">
    <source>
        <dbReference type="ARBA" id="ARBA00022448"/>
    </source>
</evidence>
<feature type="transmembrane region" description="Helical" evidence="11">
    <location>
        <begin position="258"/>
        <end position="281"/>
    </location>
</feature>
<feature type="compositionally biased region" description="Basic and acidic residues" evidence="10">
    <location>
        <begin position="137"/>
        <end position="159"/>
    </location>
</feature>
<evidence type="ECO:0000256" key="10">
    <source>
        <dbReference type="SAM" id="MobiDB-lite"/>
    </source>
</evidence>
<keyword evidence="6" id="KW-0931">ER-Golgi transport</keyword>
<reference evidence="12 13" key="1">
    <citation type="submission" date="2023-04" db="EMBL/GenBank/DDBJ databases">
        <title>Genome of Basidiobolus ranarum AG-B5.</title>
        <authorList>
            <person name="Stajich J.E."/>
            <person name="Carter-House D."/>
            <person name="Gryganskyi A."/>
        </authorList>
    </citation>
    <scope>NUCLEOTIDE SEQUENCE [LARGE SCALE GENOMIC DNA]</scope>
    <source>
        <strain evidence="12 13">AG-B5</strain>
    </source>
</reference>
<evidence type="ECO:0000256" key="9">
    <source>
        <dbReference type="ARBA" id="ARBA00023136"/>
    </source>
</evidence>
<organism evidence="12 13">
    <name type="scientific">Basidiobolus ranarum</name>
    <dbReference type="NCBI Taxonomy" id="34480"/>
    <lineage>
        <taxon>Eukaryota</taxon>
        <taxon>Fungi</taxon>
        <taxon>Fungi incertae sedis</taxon>
        <taxon>Zoopagomycota</taxon>
        <taxon>Entomophthoromycotina</taxon>
        <taxon>Basidiobolomycetes</taxon>
        <taxon>Basidiobolales</taxon>
        <taxon>Basidiobolaceae</taxon>
        <taxon>Basidiobolus</taxon>
    </lineage>
</organism>
<comment type="caution">
    <text evidence="12">The sequence shown here is derived from an EMBL/GenBank/DDBJ whole genome shotgun (WGS) entry which is preliminary data.</text>
</comment>
<dbReference type="Proteomes" id="UP001479436">
    <property type="component" value="Unassembled WGS sequence"/>
</dbReference>
<dbReference type="PANTHER" id="PTHR13050:SF7">
    <property type="entry name" value="VESICLE TRANSPORT PROTEIN USE1"/>
    <property type="match status" value="1"/>
</dbReference>
<keyword evidence="4 11" id="KW-0812">Transmembrane</keyword>
<dbReference type="EMBL" id="JASJQH010000092">
    <property type="protein sequence ID" value="KAK9767224.1"/>
    <property type="molecule type" value="Genomic_DNA"/>
</dbReference>
<evidence type="ECO:0000256" key="8">
    <source>
        <dbReference type="ARBA" id="ARBA00022989"/>
    </source>
</evidence>
<dbReference type="CDD" id="cd15860">
    <property type="entry name" value="SNARE_USE1"/>
    <property type="match status" value="1"/>
</dbReference>
<keyword evidence="7" id="KW-0653">Protein transport</keyword>
<keyword evidence="5" id="KW-0256">Endoplasmic reticulum</keyword>
<keyword evidence="3" id="KW-0813">Transport</keyword>
<proteinExistence type="inferred from homology"/>
<evidence type="ECO:0008006" key="14">
    <source>
        <dbReference type="Google" id="ProtNLM"/>
    </source>
</evidence>
<keyword evidence="13" id="KW-1185">Reference proteome</keyword>
<evidence type="ECO:0000256" key="1">
    <source>
        <dbReference type="ARBA" id="ARBA00004163"/>
    </source>
</evidence>
<evidence type="ECO:0000256" key="11">
    <source>
        <dbReference type="SAM" id="Phobius"/>
    </source>
</evidence>
<evidence type="ECO:0000313" key="12">
    <source>
        <dbReference type="EMBL" id="KAK9767224.1"/>
    </source>
</evidence>
<comment type="subcellular location">
    <subcellularLocation>
        <location evidence="1">Endoplasmic reticulum membrane</location>
        <topology evidence="1">Single-pass type IV membrane protein</topology>
    </subcellularLocation>
</comment>
<name>A0ABR2X0E1_9FUNG</name>
<gene>
    <name evidence="12" type="ORF">K7432_003147</name>
</gene>
<evidence type="ECO:0000256" key="6">
    <source>
        <dbReference type="ARBA" id="ARBA00022892"/>
    </source>
</evidence>
<dbReference type="InterPro" id="IPR019150">
    <property type="entry name" value="Vesicle_transport_protein_Use1"/>
</dbReference>
<dbReference type="Pfam" id="PF09753">
    <property type="entry name" value="Use1"/>
    <property type="match status" value="1"/>
</dbReference>
<evidence type="ECO:0000256" key="7">
    <source>
        <dbReference type="ARBA" id="ARBA00022927"/>
    </source>
</evidence>
<dbReference type="PANTHER" id="PTHR13050">
    <property type="entry name" value="USE1-LIKE PROTEIN"/>
    <property type="match status" value="1"/>
</dbReference>
<keyword evidence="8 11" id="KW-1133">Transmembrane helix</keyword>
<evidence type="ECO:0000256" key="4">
    <source>
        <dbReference type="ARBA" id="ARBA00022692"/>
    </source>
</evidence>
<comment type="similarity">
    <text evidence="2">Belongs to the USE1 family.</text>
</comment>
<sequence>MTEDRAYSLKPNSEVNLRRLLNKCETQLQLTNMKELSNTEIKSKLVANLTYLNQLLEEVRKDNKTSISTINEYSRKITILSNIVDENKLISPVEKGLSQIRLSKQPHESQHARNLENGVERKIARMAEREMKNELLELPDRREIQDGESRTLEERRSDLFDSNSGVRQRRGPNREEDPVESAETLLEHHRHAQEELTNDLVRMAEILKNNSMSFGDILKRDEKVLDDAHGALTGNLDRLKKESGRLTQFTKRSSKTTWITWGVVALVCLTFIFMFLFIRIFPKRR</sequence>
<feature type="region of interest" description="Disordered" evidence="10">
    <location>
        <begin position="137"/>
        <end position="181"/>
    </location>
</feature>
<protein>
    <recommendedName>
        <fullName evidence="14">Vesicle transport protein USE1</fullName>
    </recommendedName>
</protein>
<keyword evidence="9 11" id="KW-0472">Membrane</keyword>